<dbReference type="RefSeq" id="WP_204545151.1">
    <property type="nucleotide sequence ID" value="NZ_JAFBFI010000016.1"/>
</dbReference>
<keyword evidence="3" id="KW-0378">Hydrolase</keyword>
<sequence length="175" mass="19325">MEVFGVPIESIYLYTLIISGAITLLYLFFGDLAHGAAEALDWFNPILLLSFITFVSASGCILEYVTSLNSYLILGTAAIISFFITTFLNIFILIPLSRAEESLVYTEDSLNGRMGKVILTIPENGYGEVVLESYSGMIAKSAKSYDQSVIREGSQILVIDIEHGVLLVKEYEPLF</sequence>
<dbReference type="InterPro" id="IPR058653">
    <property type="entry name" value="NfeD2_TM"/>
</dbReference>
<gene>
    <name evidence="3" type="ORF">JOC77_003375</name>
</gene>
<feature type="transmembrane region" description="Helical" evidence="1">
    <location>
        <begin position="42"/>
        <end position="65"/>
    </location>
</feature>
<dbReference type="Proteomes" id="UP000823486">
    <property type="component" value="Unassembled WGS sequence"/>
</dbReference>
<organism evidence="3 4">
    <name type="scientific">Peribacillus deserti</name>
    <dbReference type="NCBI Taxonomy" id="673318"/>
    <lineage>
        <taxon>Bacteria</taxon>
        <taxon>Bacillati</taxon>
        <taxon>Bacillota</taxon>
        <taxon>Bacilli</taxon>
        <taxon>Bacillales</taxon>
        <taxon>Bacillaceae</taxon>
        <taxon>Peribacillus</taxon>
    </lineage>
</organism>
<accession>A0ABS2QL88</accession>
<proteinExistence type="predicted"/>
<dbReference type="Gene3D" id="2.40.50.140">
    <property type="entry name" value="Nucleic acid-binding proteins"/>
    <property type="match status" value="1"/>
</dbReference>
<feature type="transmembrane region" description="Helical" evidence="1">
    <location>
        <begin position="71"/>
        <end position="94"/>
    </location>
</feature>
<feature type="domain" description="Membrane protein NfeD2 N-terminal transmembrane" evidence="2">
    <location>
        <begin position="1"/>
        <end position="101"/>
    </location>
</feature>
<name>A0ABS2QL88_9BACI</name>
<evidence type="ECO:0000259" key="2">
    <source>
        <dbReference type="Pfam" id="PF25842"/>
    </source>
</evidence>
<evidence type="ECO:0000313" key="4">
    <source>
        <dbReference type="Proteomes" id="UP000823486"/>
    </source>
</evidence>
<dbReference type="Pfam" id="PF25842">
    <property type="entry name" value="NfeD_TM"/>
    <property type="match status" value="1"/>
</dbReference>
<comment type="caution">
    <text evidence="3">The sequence shown here is derived from an EMBL/GenBank/DDBJ whole genome shotgun (WGS) entry which is preliminary data.</text>
</comment>
<protein>
    <submittedName>
        <fullName evidence="3">Membrane-bound ClpP family serine protease</fullName>
    </submittedName>
</protein>
<dbReference type="EMBL" id="JAFBFI010000016">
    <property type="protein sequence ID" value="MBM7693931.1"/>
    <property type="molecule type" value="Genomic_DNA"/>
</dbReference>
<evidence type="ECO:0000313" key="3">
    <source>
        <dbReference type="EMBL" id="MBM7693931.1"/>
    </source>
</evidence>
<keyword evidence="3" id="KW-0645">Protease</keyword>
<dbReference type="InterPro" id="IPR012340">
    <property type="entry name" value="NA-bd_OB-fold"/>
</dbReference>
<keyword evidence="4" id="KW-1185">Reference proteome</keyword>
<keyword evidence="1" id="KW-1133">Transmembrane helix</keyword>
<keyword evidence="1" id="KW-0472">Membrane</keyword>
<reference evidence="3 4" key="1">
    <citation type="submission" date="2021-01" db="EMBL/GenBank/DDBJ databases">
        <title>Genomic Encyclopedia of Type Strains, Phase IV (KMG-IV): sequencing the most valuable type-strain genomes for metagenomic binning, comparative biology and taxonomic classification.</title>
        <authorList>
            <person name="Goeker M."/>
        </authorList>
    </citation>
    <scope>NUCLEOTIDE SEQUENCE [LARGE SCALE GENOMIC DNA]</scope>
    <source>
        <strain evidence="3 4">DSM 105482</strain>
    </source>
</reference>
<evidence type="ECO:0000256" key="1">
    <source>
        <dbReference type="SAM" id="Phobius"/>
    </source>
</evidence>
<feature type="transmembrane region" description="Helical" evidence="1">
    <location>
        <begin position="12"/>
        <end position="30"/>
    </location>
</feature>
<dbReference type="GO" id="GO:0008233">
    <property type="term" value="F:peptidase activity"/>
    <property type="evidence" value="ECO:0007669"/>
    <property type="project" value="UniProtKB-KW"/>
</dbReference>
<dbReference type="GO" id="GO:0006508">
    <property type="term" value="P:proteolysis"/>
    <property type="evidence" value="ECO:0007669"/>
    <property type="project" value="UniProtKB-KW"/>
</dbReference>
<keyword evidence="1" id="KW-0812">Transmembrane</keyword>